<name>A0ABN7WJR0_GIGMA</name>
<feature type="region of interest" description="Disordered" evidence="1">
    <location>
        <begin position="1"/>
        <end position="41"/>
    </location>
</feature>
<evidence type="ECO:0000313" key="2">
    <source>
        <dbReference type="EMBL" id="CAG8834052.1"/>
    </source>
</evidence>
<proteinExistence type="predicted"/>
<evidence type="ECO:0000256" key="1">
    <source>
        <dbReference type="SAM" id="MobiDB-lite"/>
    </source>
</evidence>
<protein>
    <submittedName>
        <fullName evidence="2">26578_t:CDS:1</fullName>
    </submittedName>
</protein>
<accession>A0ABN7WJR0</accession>
<sequence length="41" mass="4666">TPMTKSPEKRTPTDSNDEITPEKENVNSNKNQHKNVNAKEN</sequence>
<organism evidence="2 3">
    <name type="scientific">Gigaspora margarita</name>
    <dbReference type="NCBI Taxonomy" id="4874"/>
    <lineage>
        <taxon>Eukaryota</taxon>
        <taxon>Fungi</taxon>
        <taxon>Fungi incertae sedis</taxon>
        <taxon>Mucoromycota</taxon>
        <taxon>Glomeromycotina</taxon>
        <taxon>Glomeromycetes</taxon>
        <taxon>Diversisporales</taxon>
        <taxon>Gigasporaceae</taxon>
        <taxon>Gigaspora</taxon>
    </lineage>
</organism>
<dbReference type="EMBL" id="CAJVQB010048561">
    <property type="protein sequence ID" value="CAG8834052.1"/>
    <property type="molecule type" value="Genomic_DNA"/>
</dbReference>
<evidence type="ECO:0000313" key="3">
    <source>
        <dbReference type="Proteomes" id="UP000789901"/>
    </source>
</evidence>
<gene>
    <name evidence="2" type="ORF">GMARGA_LOCUS31859</name>
</gene>
<reference evidence="2 3" key="1">
    <citation type="submission" date="2021-06" db="EMBL/GenBank/DDBJ databases">
        <authorList>
            <person name="Kallberg Y."/>
            <person name="Tangrot J."/>
            <person name="Rosling A."/>
        </authorList>
    </citation>
    <scope>NUCLEOTIDE SEQUENCE [LARGE SCALE GENOMIC DNA]</scope>
    <source>
        <strain evidence="2 3">120-4 pot B 10/14</strain>
    </source>
</reference>
<keyword evidence="3" id="KW-1185">Reference proteome</keyword>
<comment type="caution">
    <text evidence="2">The sequence shown here is derived from an EMBL/GenBank/DDBJ whole genome shotgun (WGS) entry which is preliminary data.</text>
</comment>
<feature type="non-terminal residue" evidence="2">
    <location>
        <position position="1"/>
    </location>
</feature>
<feature type="compositionally biased region" description="Basic and acidic residues" evidence="1">
    <location>
        <begin position="1"/>
        <end position="12"/>
    </location>
</feature>
<dbReference type="Proteomes" id="UP000789901">
    <property type="component" value="Unassembled WGS sequence"/>
</dbReference>